<accession>A0A4Y2LPL5</accession>
<proteinExistence type="predicted"/>
<gene>
    <name evidence="1" type="ORF">AVEN_266221_1</name>
</gene>
<feature type="non-terminal residue" evidence="1">
    <location>
        <position position="1"/>
    </location>
</feature>
<dbReference type="EMBL" id="BGPR01006098">
    <property type="protein sequence ID" value="GBN16050.1"/>
    <property type="molecule type" value="Genomic_DNA"/>
</dbReference>
<dbReference type="AlphaFoldDB" id="A0A4Y2LPL5"/>
<evidence type="ECO:0000313" key="2">
    <source>
        <dbReference type="Proteomes" id="UP000499080"/>
    </source>
</evidence>
<name>A0A4Y2LPL5_ARAVE</name>
<sequence>KKIGTILEEYYEKVLLFFIN</sequence>
<dbReference type="Proteomes" id="UP000499080">
    <property type="component" value="Unassembled WGS sequence"/>
</dbReference>
<keyword evidence="2" id="KW-1185">Reference proteome</keyword>
<evidence type="ECO:0000313" key="1">
    <source>
        <dbReference type="EMBL" id="GBN16050.1"/>
    </source>
</evidence>
<protein>
    <submittedName>
        <fullName evidence="1">Uncharacterized protein</fullName>
    </submittedName>
</protein>
<organism evidence="1 2">
    <name type="scientific">Araneus ventricosus</name>
    <name type="common">Orbweaver spider</name>
    <name type="synonym">Epeira ventricosa</name>
    <dbReference type="NCBI Taxonomy" id="182803"/>
    <lineage>
        <taxon>Eukaryota</taxon>
        <taxon>Metazoa</taxon>
        <taxon>Ecdysozoa</taxon>
        <taxon>Arthropoda</taxon>
        <taxon>Chelicerata</taxon>
        <taxon>Arachnida</taxon>
        <taxon>Araneae</taxon>
        <taxon>Araneomorphae</taxon>
        <taxon>Entelegynae</taxon>
        <taxon>Araneoidea</taxon>
        <taxon>Araneidae</taxon>
        <taxon>Araneus</taxon>
    </lineage>
</organism>
<comment type="caution">
    <text evidence="1">The sequence shown here is derived from an EMBL/GenBank/DDBJ whole genome shotgun (WGS) entry which is preliminary data.</text>
</comment>
<reference evidence="1 2" key="1">
    <citation type="journal article" date="2019" name="Sci. Rep.">
        <title>Orb-weaving spider Araneus ventricosus genome elucidates the spidroin gene catalogue.</title>
        <authorList>
            <person name="Kono N."/>
            <person name="Nakamura H."/>
            <person name="Ohtoshi R."/>
            <person name="Moran D.A.P."/>
            <person name="Shinohara A."/>
            <person name="Yoshida Y."/>
            <person name="Fujiwara M."/>
            <person name="Mori M."/>
            <person name="Tomita M."/>
            <person name="Arakawa K."/>
        </authorList>
    </citation>
    <scope>NUCLEOTIDE SEQUENCE [LARGE SCALE GENOMIC DNA]</scope>
</reference>